<evidence type="ECO:0000256" key="2">
    <source>
        <dbReference type="ARBA" id="ARBA00022598"/>
    </source>
</evidence>
<sequence length="431" mass="48982">MSLSDKIKSTILSGIVPANQRKVGVEIEGLYYTSGFNRLPVNKTTQYSAVDLLEEISQSAKKDFPFSYSLEPGGQLEWASGPSISLWDIQKQFEDHKKIEDSICKKHFIDRLYLSLEPFCLPSDIDLININKYQLMHNLFSKTGDLGPWMMRNTTSMQLNIDFISEQDANEMAFLADTIQPLYSILFSNSPFMSGRPVNKRNMRWKIWADTDPRRCGSLFEHGINSAEKTTDQYVAWLPNIKTIFKYNKSGATEPFNGTLGKMILSEPSKMQPHINSALHQSFTHVRFKTVLEVRAADRPPKDSELAPAAFLAGLLTAPKTRAEGIDVISRWSHDDRKQLVETAHNLSLNQLGPENKSIGDWLEFWAELSLKGLNEREKIFEIKNERPLVQSFLEDVLARGPKTIQTQNMFQKTNASLHDFLRQACLDSAS</sequence>
<evidence type="ECO:0000256" key="4">
    <source>
        <dbReference type="ARBA" id="ARBA00022840"/>
    </source>
</evidence>
<dbReference type="GO" id="GO:0006750">
    <property type="term" value="P:glutathione biosynthetic process"/>
    <property type="evidence" value="ECO:0007669"/>
    <property type="project" value="InterPro"/>
</dbReference>
<dbReference type="PANTHER" id="PTHR34378:SF1">
    <property type="entry name" value="GLUTAMATE--CYSTEINE LIGASE, CHLOROPLASTIC"/>
    <property type="match status" value="1"/>
</dbReference>
<dbReference type="InterPro" id="IPR006336">
    <property type="entry name" value="GCS2"/>
</dbReference>
<dbReference type="InterPro" id="IPR014746">
    <property type="entry name" value="Gln_synth/guanido_kin_cat_dom"/>
</dbReference>
<dbReference type="SUPFAM" id="SSF55931">
    <property type="entry name" value="Glutamine synthetase/guanido kinase"/>
    <property type="match status" value="1"/>
</dbReference>
<dbReference type="EC" id="6.3.2.2" evidence="1"/>
<proteinExistence type="predicted"/>
<dbReference type="PANTHER" id="PTHR34378">
    <property type="entry name" value="GLUTAMATE--CYSTEINE LIGASE, CHLOROPLASTIC"/>
    <property type="match status" value="1"/>
</dbReference>
<dbReference type="GO" id="GO:0005524">
    <property type="term" value="F:ATP binding"/>
    <property type="evidence" value="ECO:0007669"/>
    <property type="project" value="UniProtKB-KW"/>
</dbReference>
<gene>
    <name evidence="5" type="ORF">METZ01_LOCUS72205</name>
</gene>
<dbReference type="InterPro" id="IPR035434">
    <property type="entry name" value="GCL_bact_plant"/>
</dbReference>
<accession>A0A381TV91</accession>
<dbReference type="GO" id="GO:0004357">
    <property type="term" value="F:glutamate-cysteine ligase activity"/>
    <property type="evidence" value="ECO:0007669"/>
    <property type="project" value="UniProtKB-EC"/>
</dbReference>
<protein>
    <recommendedName>
        <fullName evidence="1">glutamate--cysteine ligase</fullName>
        <ecNumber evidence="1">6.3.2.2</ecNumber>
    </recommendedName>
</protein>
<dbReference type="AlphaFoldDB" id="A0A381TV91"/>
<reference evidence="5" key="1">
    <citation type="submission" date="2018-05" db="EMBL/GenBank/DDBJ databases">
        <authorList>
            <person name="Lanie J.A."/>
            <person name="Ng W.-L."/>
            <person name="Kazmierczak K.M."/>
            <person name="Andrzejewski T.M."/>
            <person name="Davidsen T.M."/>
            <person name="Wayne K.J."/>
            <person name="Tettelin H."/>
            <person name="Glass J.I."/>
            <person name="Rusch D."/>
            <person name="Podicherti R."/>
            <person name="Tsui H.-C.T."/>
            <person name="Winkler M.E."/>
        </authorList>
    </citation>
    <scope>NUCLEOTIDE SEQUENCE</scope>
</reference>
<evidence type="ECO:0000256" key="1">
    <source>
        <dbReference type="ARBA" id="ARBA00012220"/>
    </source>
</evidence>
<organism evidence="5">
    <name type="scientific">marine metagenome</name>
    <dbReference type="NCBI Taxonomy" id="408172"/>
    <lineage>
        <taxon>unclassified sequences</taxon>
        <taxon>metagenomes</taxon>
        <taxon>ecological metagenomes</taxon>
    </lineage>
</organism>
<dbReference type="EMBL" id="UINC01005140">
    <property type="protein sequence ID" value="SVA19351.1"/>
    <property type="molecule type" value="Genomic_DNA"/>
</dbReference>
<keyword evidence="4" id="KW-0067">ATP-binding</keyword>
<evidence type="ECO:0000313" key="5">
    <source>
        <dbReference type="EMBL" id="SVA19351.1"/>
    </source>
</evidence>
<evidence type="ECO:0000256" key="3">
    <source>
        <dbReference type="ARBA" id="ARBA00022741"/>
    </source>
</evidence>
<keyword evidence="2" id="KW-0436">Ligase</keyword>
<name>A0A381TV91_9ZZZZ</name>
<keyword evidence="3" id="KW-0547">Nucleotide-binding</keyword>
<dbReference type="Pfam" id="PF04107">
    <property type="entry name" value="GCS2"/>
    <property type="match status" value="1"/>
</dbReference>
<dbReference type="Gene3D" id="3.30.590.20">
    <property type="match status" value="1"/>
</dbReference>